<keyword evidence="15" id="KW-1185">Reference proteome</keyword>
<evidence type="ECO:0000256" key="8">
    <source>
        <dbReference type="ARBA" id="ARBA00023014"/>
    </source>
</evidence>
<keyword evidence="5 11" id="KW-0004">4Fe-4S</keyword>
<dbReference type="EMBL" id="BSYI01000041">
    <property type="protein sequence ID" value="GMG84713.1"/>
    <property type="molecule type" value="Genomic_DNA"/>
</dbReference>
<protein>
    <recommendedName>
        <fullName evidence="11">L-serine dehydratase</fullName>
        <ecNumber evidence="11">4.3.1.17</ecNumber>
    </recommendedName>
</protein>
<evidence type="ECO:0000259" key="12">
    <source>
        <dbReference type="Pfam" id="PF03313"/>
    </source>
</evidence>
<dbReference type="Pfam" id="PF03315">
    <property type="entry name" value="SDH_beta"/>
    <property type="match status" value="1"/>
</dbReference>
<keyword evidence="4 11" id="KW-0312">Gluconeogenesis</keyword>
<name>A0ABQ6LRW9_9RHOB</name>
<organism evidence="14 15">
    <name type="scientific">Paralimibaculum aggregatum</name>
    <dbReference type="NCBI Taxonomy" id="3036245"/>
    <lineage>
        <taxon>Bacteria</taxon>
        <taxon>Pseudomonadati</taxon>
        <taxon>Pseudomonadota</taxon>
        <taxon>Alphaproteobacteria</taxon>
        <taxon>Rhodobacterales</taxon>
        <taxon>Paracoccaceae</taxon>
        <taxon>Paralimibaculum</taxon>
    </lineage>
</organism>
<comment type="similarity">
    <text evidence="3 11">Belongs to the iron-sulfur dependent L-serine dehydratase family.</text>
</comment>
<evidence type="ECO:0000256" key="5">
    <source>
        <dbReference type="ARBA" id="ARBA00022485"/>
    </source>
</evidence>
<proteinExistence type="inferred from homology"/>
<feature type="domain" description="Serine dehydratase-like alpha subunit" evidence="12">
    <location>
        <begin position="194"/>
        <end position="459"/>
    </location>
</feature>
<dbReference type="PANTHER" id="PTHR30182:SF1">
    <property type="entry name" value="L-SERINE DEHYDRATASE 1"/>
    <property type="match status" value="1"/>
</dbReference>
<keyword evidence="8 11" id="KW-0411">Iron-sulfur</keyword>
<accession>A0ABQ6LRW9</accession>
<evidence type="ECO:0000313" key="14">
    <source>
        <dbReference type="EMBL" id="GMG84713.1"/>
    </source>
</evidence>
<comment type="pathway">
    <text evidence="2">Carbohydrate biosynthesis; gluconeogenesis.</text>
</comment>
<comment type="cofactor">
    <cofactor evidence="1 11">
        <name>[4Fe-4S] cluster</name>
        <dbReference type="ChEBI" id="CHEBI:49883"/>
    </cofactor>
</comment>
<evidence type="ECO:0000256" key="9">
    <source>
        <dbReference type="ARBA" id="ARBA00023239"/>
    </source>
</evidence>
<dbReference type="InterPro" id="IPR051318">
    <property type="entry name" value="Fe-S_L-Ser"/>
</dbReference>
<dbReference type="NCBIfam" id="TIGR00720">
    <property type="entry name" value="sda_mono"/>
    <property type="match status" value="1"/>
</dbReference>
<keyword evidence="7 11" id="KW-0408">Iron</keyword>
<evidence type="ECO:0000256" key="10">
    <source>
        <dbReference type="ARBA" id="ARBA00049406"/>
    </source>
</evidence>
<evidence type="ECO:0000256" key="1">
    <source>
        <dbReference type="ARBA" id="ARBA00001966"/>
    </source>
</evidence>
<dbReference type="SUPFAM" id="SSF143548">
    <property type="entry name" value="Serine metabolism enzymes domain"/>
    <property type="match status" value="1"/>
</dbReference>
<evidence type="ECO:0000256" key="2">
    <source>
        <dbReference type="ARBA" id="ARBA00004742"/>
    </source>
</evidence>
<dbReference type="EC" id="4.3.1.17" evidence="11"/>
<reference evidence="14 15" key="1">
    <citation type="submission" date="2023-04" db="EMBL/GenBank/DDBJ databases">
        <title>Marinoamorphus aggregata gen. nov., sp. Nov., isolate from tissue of brittle star Ophioplocus japonicus.</title>
        <authorList>
            <person name="Kawano K."/>
            <person name="Sawayama S."/>
            <person name="Nakagawa S."/>
        </authorList>
    </citation>
    <scope>NUCLEOTIDE SEQUENCE [LARGE SCALE GENOMIC DNA]</scope>
    <source>
        <strain evidence="14 15">NKW23</strain>
    </source>
</reference>
<evidence type="ECO:0000256" key="7">
    <source>
        <dbReference type="ARBA" id="ARBA00023004"/>
    </source>
</evidence>
<dbReference type="InterPro" id="IPR029009">
    <property type="entry name" value="ASB_dom_sf"/>
</dbReference>
<keyword evidence="9 11" id="KW-0456">Lyase</keyword>
<dbReference type="Gene3D" id="3.30.1330.90">
    <property type="entry name" value="D-3-phosphoglycerate dehydrogenase, domain 3"/>
    <property type="match status" value="1"/>
</dbReference>
<evidence type="ECO:0000313" key="15">
    <source>
        <dbReference type="Proteomes" id="UP001239909"/>
    </source>
</evidence>
<dbReference type="Pfam" id="PF03313">
    <property type="entry name" value="SDH_alpha"/>
    <property type="match status" value="1"/>
</dbReference>
<dbReference type="InterPro" id="IPR004644">
    <property type="entry name" value="Fe-S_L-Ser_mono"/>
</dbReference>
<dbReference type="InterPro" id="IPR005131">
    <property type="entry name" value="Ser_deHydtase_bsu"/>
</dbReference>
<sequence>MFLSLFDIFKIGIGPSSSHTMGPMVAAARFLERLRGGERIPGAGDAARLGCRLHGSLAFTGRGHATDRAVILGLAGFEPATIDAARAEAALARIAAEAAIEVPGLGRLGFDPAADLVFDYGPALERHANALVLSAWDGEGNLHARETYYSIGGGFVLTEAEMDADPQLAPVDGLPGVPYPFASAAEMLEMAARSGLSIAEMKRANEATRIPAAELDARIDRVIAVMMACIDRGLAAEGILPGGLKVRRRARRIHDQLVEERGRNLSPPHICNDWLSAYAMAVNEENAAGGQVVTSPTNGAAGVFPSVLRYFQDHMVGATRAGMRDMLLTGAAIGGLVKHNASISGAECGCQAEVGSASAMAAAGLCAAMGGSPEQVENAAEIALEHHLGMTCDPVKGLVQVPCIERNGLGAIKAVSAASLALRGDGGHIVSLDACIATLRDTGRDMSEKYKETSLGGLAVNVPDC</sequence>
<evidence type="ECO:0000256" key="11">
    <source>
        <dbReference type="RuleBase" id="RU366059"/>
    </source>
</evidence>
<dbReference type="Proteomes" id="UP001239909">
    <property type="component" value="Unassembled WGS sequence"/>
</dbReference>
<evidence type="ECO:0000256" key="3">
    <source>
        <dbReference type="ARBA" id="ARBA00008636"/>
    </source>
</evidence>
<dbReference type="PANTHER" id="PTHR30182">
    <property type="entry name" value="L-SERINE DEHYDRATASE"/>
    <property type="match status" value="1"/>
</dbReference>
<dbReference type="RefSeq" id="WP_285673807.1">
    <property type="nucleotide sequence ID" value="NZ_BSYI01000041.1"/>
</dbReference>
<comment type="caution">
    <text evidence="14">The sequence shown here is derived from an EMBL/GenBank/DDBJ whole genome shotgun (WGS) entry which is preliminary data.</text>
</comment>
<evidence type="ECO:0000256" key="4">
    <source>
        <dbReference type="ARBA" id="ARBA00022432"/>
    </source>
</evidence>
<keyword evidence="6 11" id="KW-0479">Metal-binding</keyword>
<feature type="domain" description="Serine dehydratase beta chain" evidence="13">
    <location>
        <begin position="4"/>
        <end position="160"/>
    </location>
</feature>
<evidence type="ECO:0000256" key="6">
    <source>
        <dbReference type="ARBA" id="ARBA00022723"/>
    </source>
</evidence>
<comment type="catalytic activity">
    <reaction evidence="10 11">
        <text>L-serine = pyruvate + NH4(+)</text>
        <dbReference type="Rhea" id="RHEA:19169"/>
        <dbReference type="ChEBI" id="CHEBI:15361"/>
        <dbReference type="ChEBI" id="CHEBI:28938"/>
        <dbReference type="ChEBI" id="CHEBI:33384"/>
        <dbReference type="EC" id="4.3.1.17"/>
    </reaction>
</comment>
<dbReference type="InterPro" id="IPR005130">
    <property type="entry name" value="Ser_deHydtase-like_asu"/>
</dbReference>
<evidence type="ECO:0000259" key="13">
    <source>
        <dbReference type="Pfam" id="PF03315"/>
    </source>
</evidence>
<gene>
    <name evidence="14" type="ORF">LNKW23_39290</name>
</gene>